<evidence type="ECO:0000313" key="1">
    <source>
        <dbReference type="EMBL" id="KAI8015664.1"/>
    </source>
</evidence>
<reference evidence="1 2" key="1">
    <citation type="journal article" date="2022" name="Plant J.">
        <title>Chromosome-level genome of Camellia lanceoleosa provides a valuable resource for understanding genome evolution and self-incompatibility.</title>
        <authorList>
            <person name="Gong W."/>
            <person name="Xiao S."/>
            <person name="Wang L."/>
            <person name="Liao Z."/>
            <person name="Chang Y."/>
            <person name="Mo W."/>
            <person name="Hu G."/>
            <person name="Li W."/>
            <person name="Zhao G."/>
            <person name="Zhu H."/>
            <person name="Hu X."/>
            <person name="Ji K."/>
            <person name="Xiang X."/>
            <person name="Song Q."/>
            <person name="Yuan D."/>
            <person name="Jin S."/>
            <person name="Zhang L."/>
        </authorList>
    </citation>
    <scope>NUCLEOTIDE SEQUENCE [LARGE SCALE GENOMIC DNA]</scope>
    <source>
        <strain evidence="1">SQ_2022a</strain>
    </source>
</reference>
<keyword evidence="2" id="KW-1185">Reference proteome</keyword>
<dbReference type="EMBL" id="CM045761">
    <property type="protein sequence ID" value="KAI8015664.1"/>
    <property type="molecule type" value="Genomic_DNA"/>
</dbReference>
<proteinExistence type="predicted"/>
<dbReference type="Proteomes" id="UP001060215">
    <property type="component" value="Chromosome 4"/>
</dbReference>
<evidence type="ECO:0000313" key="2">
    <source>
        <dbReference type="Proteomes" id="UP001060215"/>
    </source>
</evidence>
<organism evidence="1 2">
    <name type="scientific">Camellia lanceoleosa</name>
    <dbReference type="NCBI Taxonomy" id="1840588"/>
    <lineage>
        <taxon>Eukaryota</taxon>
        <taxon>Viridiplantae</taxon>
        <taxon>Streptophyta</taxon>
        <taxon>Embryophyta</taxon>
        <taxon>Tracheophyta</taxon>
        <taxon>Spermatophyta</taxon>
        <taxon>Magnoliopsida</taxon>
        <taxon>eudicotyledons</taxon>
        <taxon>Gunneridae</taxon>
        <taxon>Pentapetalae</taxon>
        <taxon>asterids</taxon>
        <taxon>Ericales</taxon>
        <taxon>Theaceae</taxon>
        <taxon>Camellia</taxon>
    </lineage>
</organism>
<gene>
    <name evidence="1" type="ORF">LOK49_LG05G00651</name>
</gene>
<sequence>MICYASALKRNPEDYDALYNRALVLQEQRTRVKRVTLAKVTSGRSCLCLMLSFLLFRDQSDLHVIIFDEIDSICKSRGSTRDGTGVHNSIVNQLLTKIDGAESLNNVLLIGITNMKDLLDETLLR</sequence>
<comment type="caution">
    <text evidence="1">The sequence shown here is derived from an EMBL/GenBank/DDBJ whole genome shotgun (WGS) entry which is preliminary data.</text>
</comment>
<accession>A0ACC0HRI2</accession>
<protein>
    <submittedName>
        <fullName evidence="1">Vesicle-fusing ATPase</fullName>
    </submittedName>
</protein>
<name>A0ACC0HRI2_9ERIC</name>